<keyword evidence="3 5" id="KW-0326">Glycosidase</keyword>
<proteinExistence type="inferred from homology"/>
<evidence type="ECO:0000256" key="1">
    <source>
        <dbReference type="ARBA" id="ARBA00009902"/>
    </source>
</evidence>
<dbReference type="InterPro" id="IPR013148">
    <property type="entry name" value="Glyco_hydro_32_N"/>
</dbReference>
<dbReference type="RefSeq" id="WP_307249814.1">
    <property type="nucleotide sequence ID" value="NZ_JAUSQZ010000001.1"/>
</dbReference>
<comment type="caution">
    <text evidence="5">The sequence shown here is derived from an EMBL/GenBank/DDBJ whole genome shotgun (WGS) entry which is preliminary data.</text>
</comment>
<dbReference type="SUPFAM" id="SSF75005">
    <property type="entry name" value="Arabinanase/levansucrase/invertase"/>
    <property type="match status" value="1"/>
</dbReference>
<dbReference type="PANTHER" id="PTHR43101">
    <property type="entry name" value="BETA-FRUCTOSIDASE"/>
    <property type="match status" value="1"/>
</dbReference>
<organism evidence="5 6">
    <name type="scientific">Kineosporia succinea</name>
    <dbReference type="NCBI Taxonomy" id="84632"/>
    <lineage>
        <taxon>Bacteria</taxon>
        <taxon>Bacillati</taxon>
        <taxon>Actinomycetota</taxon>
        <taxon>Actinomycetes</taxon>
        <taxon>Kineosporiales</taxon>
        <taxon>Kineosporiaceae</taxon>
        <taxon>Kineosporia</taxon>
    </lineage>
</organism>
<name>A0ABT9PDC8_9ACTN</name>
<sequence>MLQLDDHWVWDFWLARDISPGISRGGSEHHLFYLYAPKSLGSEHRRHRNARIGHATSPDLVNWTVLPEALGPRGAGYFDETATWTGCVVRSGDEWVMFYTGSRFLHAEPEHANIETIGRAVSADLNTWVPDREPVLVADSRWYETLGDSSWPEEAWRDPWVYPVEDGWEMLITARARPGAGFGDSEAGVIGRAFSADLVAWEARPPLSAPGAGFVHLEVPQLVTVLGREFLIFSCPASGLSGARLGSPGGIWSVPVRGGVLEPEDASLLLEEHWYSGRVVEHEGSAKLLAFANTAADGTFPGVIGDPFDLGIGVDGRLRVMV</sequence>
<dbReference type="Pfam" id="PF00251">
    <property type="entry name" value="Glyco_hydro_32N"/>
    <property type="match status" value="1"/>
</dbReference>
<protein>
    <submittedName>
        <fullName evidence="5">Beta-fructofuranosidase</fullName>
        <ecNumber evidence="5">3.2.1.26</ecNumber>
    </submittedName>
</protein>
<gene>
    <name evidence="5" type="ORF">J2S57_006477</name>
</gene>
<evidence type="ECO:0000259" key="4">
    <source>
        <dbReference type="Pfam" id="PF00251"/>
    </source>
</evidence>
<reference evidence="5 6" key="1">
    <citation type="submission" date="2023-07" db="EMBL/GenBank/DDBJ databases">
        <title>Sequencing the genomes of 1000 actinobacteria strains.</title>
        <authorList>
            <person name="Klenk H.-P."/>
        </authorList>
    </citation>
    <scope>NUCLEOTIDE SEQUENCE [LARGE SCALE GENOMIC DNA]</scope>
    <source>
        <strain evidence="5 6">DSM 44388</strain>
    </source>
</reference>
<dbReference type="PANTHER" id="PTHR43101:SF1">
    <property type="entry name" value="BETA-FRUCTOSIDASE"/>
    <property type="match status" value="1"/>
</dbReference>
<accession>A0ABT9PDC8</accession>
<keyword evidence="2 5" id="KW-0378">Hydrolase</keyword>
<dbReference type="CDD" id="cd18609">
    <property type="entry name" value="GH32-like"/>
    <property type="match status" value="1"/>
</dbReference>
<dbReference type="GO" id="GO:0004564">
    <property type="term" value="F:beta-fructofuranosidase activity"/>
    <property type="evidence" value="ECO:0007669"/>
    <property type="project" value="UniProtKB-EC"/>
</dbReference>
<feature type="domain" description="Glycosyl hydrolase family 32 N-terminal" evidence="4">
    <location>
        <begin position="26"/>
        <end position="233"/>
    </location>
</feature>
<evidence type="ECO:0000313" key="6">
    <source>
        <dbReference type="Proteomes" id="UP001235712"/>
    </source>
</evidence>
<comment type="similarity">
    <text evidence="1">Belongs to the glycosyl hydrolase 32 family.</text>
</comment>
<evidence type="ECO:0000313" key="5">
    <source>
        <dbReference type="EMBL" id="MDP9830728.1"/>
    </source>
</evidence>
<dbReference type="InterPro" id="IPR023296">
    <property type="entry name" value="Glyco_hydro_beta-prop_sf"/>
</dbReference>
<dbReference type="InterPro" id="IPR051214">
    <property type="entry name" value="GH32_Enzymes"/>
</dbReference>
<evidence type="ECO:0000256" key="3">
    <source>
        <dbReference type="ARBA" id="ARBA00023295"/>
    </source>
</evidence>
<evidence type="ECO:0000256" key="2">
    <source>
        <dbReference type="ARBA" id="ARBA00022801"/>
    </source>
</evidence>
<dbReference type="Proteomes" id="UP001235712">
    <property type="component" value="Unassembled WGS sequence"/>
</dbReference>
<dbReference type="EC" id="3.2.1.26" evidence="5"/>
<keyword evidence="6" id="KW-1185">Reference proteome</keyword>
<dbReference type="Gene3D" id="2.115.10.20">
    <property type="entry name" value="Glycosyl hydrolase domain, family 43"/>
    <property type="match status" value="1"/>
</dbReference>
<dbReference type="EMBL" id="JAUSQZ010000001">
    <property type="protein sequence ID" value="MDP9830728.1"/>
    <property type="molecule type" value="Genomic_DNA"/>
</dbReference>